<name>A0A1I3B3R4_9FIRM</name>
<dbReference type="PANTHER" id="PTHR31302">
    <property type="entry name" value="TRANSMEMBRANE PROTEIN WITH METALLOPHOSPHOESTERASE DOMAIN-RELATED"/>
    <property type="match status" value="1"/>
</dbReference>
<dbReference type="InterPro" id="IPR014578">
    <property type="entry name" value="Pesterase_CT488"/>
</dbReference>
<dbReference type="RefSeq" id="WP_093369457.1">
    <property type="nucleotide sequence ID" value="NZ_FOQA01000001.1"/>
</dbReference>
<dbReference type="EMBL" id="FOQA01000001">
    <property type="protein sequence ID" value="SFH56958.1"/>
    <property type="molecule type" value="Genomic_DNA"/>
</dbReference>
<gene>
    <name evidence="2" type="ORF">SAMN05192551_101568</name>
</gene>
<dbReference type="Proteomes" id="UP000199287">
    <property type="component" value="Unassembled WGS sequence"/>
</dbReference>
<dbReference type="AlphaFoldDB" id="A0A1I3B3R4"/>
<evidence type="ECO:0000259" key="1">
    <source>
        <dbReference type="Pfam" id="PF00149"/>
    </source>
</evidence>
<protein>
    <recommendedName>
        <fullName evidence="1">Calcineurin-like phosphoesterase domain-containing protein</fullName>
    </recommendedName>
</protein>
<dbReference type="SUPFAM" id="SSF56300">
    <property type="entry name" value="Metallo-dependent phosphatases"/>
    <property type="match status" value="1"/>
</dbReference>
<evidence type="ECO:0000313" key="3">
    <source>
        <dbReference type="Proteomes" id="UP000199287"/>
    </source>
</evidence>
<reference evidence="3" key="1">
    <citation type="submission" date="2016-10" db="EMBL/GenBank/DDBJ databases">
        <authorList>
            <person name="Varghese N."/>
            <person name="Submissions S."/>
        </authorList>
    </citation>
    <scope>NUCLEOTIDE SEQUENCE [LARGE SCALE GENOMIC DNA]</scope>
    <source>
        <strain evidence="3">Z-7934</strain>
    </source>
</reference>
<dbReference type="InterPro" id="IPR004843">
    <property type="entry name" value="Calcineurin-like_PHP"/>
</dbReference>
<dbReference type="Gene3D" id="3.60.21.10">
    <property type="match status" value="1"/>
</dbReference>
<proteinExistence type="predicted"/>
<accession>A0A1I3B3R4</accession>
<dbReference type="PIRSF" id="PIRSF033094">
    <property type="entry name" value="Pesterase_CT488"/>
    <property type="match status" value="1"/>
</dbReference>
<dbReference type="InterPro" id="IPR029052">
    <property type="entry name" value="Metallo-depent_PP-like"/>
</dbReference>
<feature type="domain" description="Calcineurin-like phosphoesterase" evidence="1">
    <location>
        <begin position="2"/>
        <end position="195"/>
    </location>
</feature>
<dbReference type="Pfam" id="PF00149">
    <property type="entry name" value="Metallophos"/>
    <property type="match status" value="1"/>
</dbReference>
<dbReference type="OrthoDB" id="8610138at2"/>
<organism evidence="2 3">
    <name type="scientific">Tindallia magadiensis</name>
    <dbReference type="NCBI Taxonomy" id="69895"/>
    <lineage>
        <taxon>Bacteria</taxon>
        <taxon>Bacillati</taxon>
        <taxon>Bacillota</taxon>
        <taxon>Clostridia</taxon>
        <taxon>Peptostreptococcales</taxon>
        <taxon>Tindalliaceae</taxon>
        <taxon>Tindallia</taxon>
    </lineage>
</organism>
<dbReference type="STRING" id="69895.SAMN05192551_101568"/>
<keyword evidence="3" id="KW-1185">Reference proteome</keyword>
<sequence>MIYAIGDLHLSHSVKKPMCIFGDDWIDHHNKIKENWEKEITPEDAVLIPGDISWAMTTEEAQADLLWIENLPGKKYLIRGNHDYWWKSITKMNQQFETLHFIQNQFFTYEQYAICGTRGWILPGFSEFSQQDNKIYQREVLRLKTSLDAAYNAGYTDIMVMMHYPPMNDKREPSDFTRLLELYKVKKVVFGHLHGEDSWIYAPVGDKEGITYELVSSDYLKFKPQIITG</sequence>
<dbReference type="PANTHER" id="PTHR31302:SF22">
    <property type="entry name" value="PHOSPHOESTERASE"/>
    <property type="match status" value="1"/>
</dbReference>
<dbReference type="InterPro" id="IPR051158">
    <property type="entry name" value="Metallophosphoesterase_sf"/>
</dbReference>
<dbReference type="GO" id="GO:0016787">
    <property type="term" value="F:hydrolase activity"/>
    <property type="evidence" value="ECO:0007669"/>
    <property type="project" value="InterPro"/>
</dbReference>
<evidence type="ECO:0000313" key="2">
    <source>
        <dbReference type="EMBL" id="SFH56958.1"/>
    </source>
</evidence>